<dbReference type="PANTHER" id="PTHR10357">
    <property type="entry name" value="ALPHA-AMYLASE FAMILY MEMBER"/>
    <property type="match status" value="1"/>
</dbReference>
<gene>
    <name evidence="5" type="ORF">NA2_14252</name>
</gene>
<dbReference type="Proteomes" id="UP000006786">
    <property type="component" value="Unassembled WGS sequence"/>
</dbReference>
<dbReference type="InterPro" id="IPR045857">
    <property type="entry name" value="O16G_dom_2"/>
</dbReference>
<evidence type="ECO:0000256" key="3">
    <source>
        <dbReference type="ARBA" id="ARBA00023295"/>
    </source>
</evidence>
<dbReference type="SUPFAM" id="SSF51011">
    <property type="entry name" value="Glycosyl hydrolase domain"/>
    <property type="match status" value="1"/>
</dbReference>
<sequence>MNVLHDVPFDYAPGAMSRHAEDPDWWRGAVIYQIYPRSFQDSNGDGIGDLKGITQRLPYIAGLGVDAIWISPFFKSPMLDFGYDVSDYKQVDPMFGSLADFDAMITEAHRLGLKVMIDQVISHSSDRHPWFVESRESRTNPRADWYVWADPKPDGSPPNNWLSIFGGSAWQWDTGRCQYYLHNFLASQPDLNFHNPAVQDALLDTVRFWLDRGVDGFRLDTINFYFHSAGLEDNPPLGQDQRNASIAPAVNPYNYQEHLYDKNQPENLEFLKRFRTLLDEYPGTTAVGEVGDAQRGLDLVAAYTSGNDKVHMCYSFDFLSQEPLTPTRVRRVLESFEQKAPDGWSCWSFSNHDVVRHASRWADQVHDRDAFLKMTTTLILSLRGSVCLYQGEELGLTEAVLDLKDLQDPYGIQFWPTFKGRDGCRTPMVWSESQVNGGFTAGRPWLPVPPEHLHLAVSAQTGDDALLAHYRDMLAFRSRHIEFAKGDIGFRDAGDDVLMFERSMAGASVLVAINMTGRPAEVALDARGYAEMTDSSAAGRIEDGVLKLPPYASWFARRGR</sequence>
<evidence type="ECO:0000313" key="5">
    <source>
        <dbReference type="EMBL" id="EKF18081.1"/>
    </source>
</evidence>
<dbReference type="Gene3D" id="3.90.400.10">
    <property type="entry name" value="Oligo-1,6-glucosidase, Domain 2"/>
    <property type="match status" value="1"/>
</dbReference>
<dbReference type="GO" id="GO:0009313">
    <property type="term" value="P:oligosaccharide catabolic process"/>
    <property type="evidence" value="ECO:0007669"/>
    <property type="project" value="TreeGrafter"/>
</dbReference>
<dbReference type="Gene3D" id="2.60.40.1180">
    <property type="entry name" value="Golgi alpha-mannosidase II"/>
    <property type="match status" value="1"/>
</dbReference>
<dbReference type="FunFam" id="3.90.400.10:FF:000002">
    <property type="entry name" value="Sucrose isomerase"/>
    <property type="match status" value="1"/>
</dbReference>
<name>K2M7C8_9HYPH</name>
<proteinExistence type="inferred from homology"/>
<evidence type="ECO:0000256" key="1">
    <source>
        <dbReference type="ARBA" id="ARBA00008061"/>
    </source>
</evidence>
<evidence type="ECO:0000313" key="6">
    <source>
        <dbReference type="Proteomes" id="UP000006786"/>
    </source>
</evidence>
<dbReference type="Gene3D" id="3.20.20.80">
    <property type="entry name" value="Glycosidases"/>
    <property type="match status" value="2"/>
</dbReference>
<comment type="similarity">
    <text evidence="1">Belongs to the glycosyl hydrolase 13 family.</text>
</comment>
<reference evidence="5 6" key="1">
    <citation type="journal article" date="2012" name="J. Bacteriol.">
        <title>Genome Sequence of Nitratireductor pacificus Type Strain pht-3B.</title>
        <authorList>
            <person name="Lai Q."/>
            <person name="Li G."/>
            <person name="Shao Z."/>
        </authorList>
    </citation>
    <scope>NUCLEOTIDE SEQUENCE [LARGE SCALE GENOMIC DNA]</scope>
    <source>
        <strain evidence="6">pht-3B</strain>
    </source>
</reference>
<protein>
    <submittedName>
        <fullName evidence="5">Alpha-glucosidase</fullName>
    </submittedName>
</protein>
<dbReference type="PATRIC" id="fig|391937.3.peg.2926"/>
<evidence type="ECO:0000259" key="4">
    <source>
        <dbReference type="SMART" id="SM00642"/>
    </source>
</evidence>
<dbReference type="EMBL" id="AMRM01000016">
    <property type="protein sequence ID" value="EKF18081.1"/>
    <property type="molecule type" value="Genomic_DNA"/>
</dbReference>
<evidence type="ECO:0000256" key="2">
    <source>
        <dbReference type="ARBA" id="ARBA00022801"/>
    </source>
</evidence>
<dbReference type="CDD" id="cd11330">
    <property type="entry name" value="AmyAc_OligoGlu"/>
    <property type="match status" value="1"/>
</dbReference>
<dbReference type="STRING" id="391937.NA2_14252"/>
<keyword evidence="3" id="KW-0326">Glycosidase</keyword>
<dbReference type="Pfam" id="PF00128">
    <property type="entry name" value="Alpha-amylase"/>
    <property type="match status" value="1"/>
</dbReference>
<dbReference type="PANTHER" id="PTHR10357:SF179">
    <property type="entry name" value="NEUTRAL AND BASIC AMINO ACID TRANSPORT PROTEIN RBAT"/>
    <property type="match status" value="1"/>
</dbReference>
<dbReference type="GO" id="GO:0004556">
    <property type="term" value="F:alpha-amylase activity"/>
    <property type="evidence" value="ECO:0007669"/>
    <property type="project" value="TreeGrafter"/>
</dbReference>
<organism evidence="5 6">
    <name type="scientific">Nitratireductor pacificus pht-3B</name>
    <dbReference type="NCBI Taxonomy" id="391937"/>
    <lineage>
        <taxon>Bacteria</taxon>
        <taxon>Pseudomonadati</taxon>
        <taxon>Pseudomonadota</taxon>
        <taxon>Alphaproteobacteria</taxon>
        <taxon>Hyphomicrobiales</taxon>
        <taxon>Phyllobacteriaceae</taxon>
        <taxon>Nitratireductor</taxon>
    </lineage>
</organism>
<dbReference type="AlphaFoldDB" id="K2M7C8"/>
<dbReference type="OrthoDB" id="9805159at2"/>
<dbReference type="InterPro" id="IPR013780">
    <property type="entry name" value="Glyco_hydro_b"/>
</dbReference>
<dbReference type="RefSeq" id="WP_008597698.1">
    <property type="nucleotide sequence ID" value="NZ_AMRM01000016.1"/>
</dbReference>
<comment type="caution">
    <text evidence="5">The sequence shown here is derived from an EMBL/GenBank/DDBJ whole genome shotgun (WGS) entry which is preliminary data.</text>
</comment>
<accession>K2M7C8</accession>
<dbReference type="InterPro" id="IPR006047">
    <property type="entry name" value="GH13_cat_dom"/>
</dbReference>
<feature type="domain" description="Glycosyl hydrolase family 13 catalytic" evidence="4">
    <location>
        <begin position="33"/>
        <end position="425"/>
    </location>
</feature>
<dbReference type="SUPFAM" id="SSF51445">
    <property type="entry name" value="(Trans)glycosidases"/>
    <property type="match status" value="1"/>
</dbReference>
<dbReference type="InterPro" id="IPR017853">
    <property type="entry name" value="GH"/>
</dbReference>
<keyword evidence="2" id="KW-0378">Hydrolase</keyword>
<dbReference type="eggNOG" id="COG0366">
    <property type="taxonomic scope" value="Bacteria"/>
</dbReference>
<keyword evidence="6" id="KW-1185">Reference proteome</keyword>
<dbReference type="SMART" id="SM00642">
    <property type="entry name" value="Aamy"/>
    <property type="match status" value="1"/>
</dbReference>